<protein>
    <submittedName>
        <fullName evidence="1">Uncharacterized protein</fullName>
    </submittedName>
</protein>
<evidence type="ECO:0000313" key="2">
    <source>
        <dbReference type="Proteomes" id="UP000267249"/>
    </source>
</evidence>
<sequence length="197" mass="23305">MGSAVPVLLIVVDLITKRTFFICLNDYIDKILVPEDINFFRKKYKTLRIPVKNEILNQKNNLVALRAYGKRAKMYGAFNKFYFQKKEIDYLLDSAQYGGAKEADIETIHKFTETLLRQDIWRNHEFWGVIKYSFDELNNLKYRLDKGVQIEEYQDILDQCGNGSGIWHRLVTLGNIYEEIVRERFMPTYLAQHTSYP</sequence>
<dbReference type="Proteomes" id="UP000267249">
    <property type="component" value="Chromosome"/>
</dbReference>
<proteinExistence type="predicted"/>
<gene>
    <name evidence="1" type="ORF">DOP62_13715</name>
</gene>
<dbReference type="AlphaFoldDB" id="A0AAQ3MCI7"/>
<accession>A0AAQ3MCI7</accession>
<name>A0AAQ3MCI7_SYNEL</name>
<evidence type="ECO:0000313" key="1">
    <source>
        <dbReference type="EMBL" id="WVS92416.1"/>
    </source>
</evidence>
<organism evidence="1 2">
    <name type="scientific">Synechococcus elongatus PCC 11801</name>
    <dbReference type="NCBI Taxonomy" id="2219813"/>
    <lineage>
        <taxon>Bacteria</taxon>
        <taxon>Bacillati</taxon>
        <taxon>Cyanobacteriota</taxon>
        <taxon>Cyanophyceae</taxon>
        <taxon>Synechococcales</taxon>
        <taxon>Synechococcaceae</taxon>
        <taxon>Synechococcus</taxon>
    </lineage>
</organism>
<reference evidence="1 2" key="1">
    <citation type="journal article" date="2018" name="Sci. Rep.">
        <title>Genome Features and Biochemical Characteristics of a Robust, Fast Growing and Naturally Transformable Cyanobacterium Synechococcus elongatus PCC 11801 Isolated from India.</title>
        <authorList>
            <person name="Jaiswal D."/>
            <person name="Sengupta A."/>
            <person name="Sohoni S."/>
            <person name="Sengupta S."/>
            <person name="Phadnavis A.G."/>
            <person name="Pakrasi H.B."/>
            <person name="Wangikar P.P."/>
        </authorList>
    </citation>
    <scope>NUCLEOTIDE SEQUENCE [LARGE SCALE GENOMIC DNA]</scope>
    <source>
        <strain evidence="1 2">PCC 11801</strain>
    </source>
</reference>
<dbReference type="EMBL" id="CP030139">
    <property type="protein sequence ID" value="WVS92416.1"/>
    <property type="molecule type" value="Genomic_DNA"/>
</dbReference>